<reference evidence="7" key="1">
    <citation type="submission" date="2020-02" db="EMBL/GenBank/DDBJ databases">
        <authorList>
            <person name="Meier V. D."/>
        </authorList>
    </citation>
    <scope>NUCLEOTIDE SEQUENCE</scope>
    <source>
        <strain evidence="7">AVDCRST_MAG18</strain>
    </source>
</reference>
<keyword evidence="3" id="KW-0547">Nucleotide-binding</keyword>
<protein>
    <submittedName>
        <fullName evidence="7">Branched-chain amino acid transport ATP-binding protein LivF</fullName>
    </submittedName>
</protein>
<dbReference type="PROSITE" id="PS50893">
    <property type="entry name" value="ABC_TRANSPORTER_2"/>
    <property type="match status" value="1"/>
</dbReference>
<evidence type="ECO:0000256" key="5">
    <source>
        <dbReference type="ARBA" id="ARBA00022970"/>
    </source>
</evidence>
<dbReference type="GO" id="GO:0015658">
    <property type="term" value="F:branched-chain amino acid transmembrane transporter activity"/>
    <property type="evidence" value="ECO:0007669"/>
    <property type="project" value="TreeGrafter"/>
</dbReference>
<comment type="similarity">
    <text evidence="1">Belongs to the ABC transporter superfamily.</text>
</comment>
<dbReference type="Gene3D" id="3.40.50.300">
    <property type="entry name" value="P-loop containing nucleotide triphosphate hydrolases"/>
    <property type="match status" value="1"/>
</dbReference>
<dbReference type="InterPro" id="IPR052156">
    <property type="entry name" value="BCAA_Transport_ATP-bd_LivF"/>
</dbReference>
<dbReference type="InterPro" id="IPR003439">
    <property type="entry name" value="ABC_transporter-like_ATP-bd"/>
</dbReference>
<accession>A0A6J4UWD2</accession>
<evidence type="ECO:0000256" key="3">
    <source>
        <dbReference type="ARBA" id="ARBA00022741"/>
    </source>
</evidence>
<name>A0A6J4UWD2_9BACT</name>
<evidence type="ECO:0000256" key="2">
    <source>
        <dbReference type="ARBA" id="ARBA00022448"/>
    </source>
</evidence>
<dbReference type="Pfam" id="PF00005">
    <property type="entry name" value="ABC_tran"/>
    <property type="match status" value="1"/>
</dbReference>
<gene>
    <name evidence="7" type="ORF">AVDCRST_MAG18-1014</name>
</gene>
<dbReference type="GO" id="GO:0005524">
    <property type="term" value="F:ATP binding"/>
    <property type="evidence" value="ECO:0007669"/>
    <property type="project" value="UniProtKB-KW"/>
</dbReference>
<keyword evidence="2" id="KW-0813">Transport</keyword>
<sequence>MLEVTDLRVAYGQIEAVKGVSFRVPEGSIVTLVGANGAGKTTTLAAISGLLRPRAGAITFDGRELTRLGTHTITRLGVVQVPEGRDILATMTILENLELGAYGRRDRDAVRRDIARMLERFPILGQRRGLAAGSLSGGEQQMLAIARGLMARPKVFLLDEPSMGLAPQLVREVFRIVAELRAEGQTILLVEQNARKALAISDYAYVMESGRITLEGRGADLLTNDAMVSAYLGGIVIDAPPVVDPGPT</sequence>
<evidence type="ECO:0000259" key="6">
    <source>
        <dbReference type="PROSITE" id="PS50893"/>
    </source>
</evidence>
<dbReference type="EMBL" id="CADCWN010000071">
    <property type="protein sequence ID" value="CAA9560214.1"/>
    <property type="molecule type" value="Genomic_DNA"/>
</dbReference>
<proteinExistence type="inferred from homology"/>
<organism evidence="7">
    <name type="scientific">uncultured Thermomicrobiales bacterium</name>
    <dbReference type="NCBI Taxonomy" id="1645740"/>
    <lineage>
        <taxon>Bacteria</taxon>
        <taxon>Pseudomonadati</taxon>
        <taxon>Thermomicrobiota</taxon>
        <taxon>Thermomicrobia</taxon>
        <taxon>Thermomicrobiales</taxon>
        <taxon>environmental samples</taxon>
    </lineage>
</organism>
<dbReference type="PANTHER" id="PTHR43820:SF3">
    <property type="entry name" value="BRANCHED-CHAIN AMINO ACID TRANSPORT SYSTEM,ATP-BINDING PROTEIN"/>
    <property type="match status" value="1"/>
</dbReference>
<dbReference type="SUPFAM" id="SSF52540">
    <property type="entry name" value="P-loop containing nucleoside triphosphate hydrolases"/>
    <property type="match status" value="1"/>
</dbReference>
<feature type="domain" description="ABC transporter" evidence="6">
    <location>
        <begin position="2"/>
        <end position="234"/>
    </location>
</feature>
<dbReference type="InterPro" id="IPR017871">
    <property type="entry name" value="ABC_transporter-like_CS"/>
</dbReference>
<evidence type="ECO:0000256" key="4">
    <source>
        <dbReference type="ARBA" id="ARBA00022840"/>
    </source>
</evidence>
<evidence type="ECO:0000313" key="7">
    <source>
        <dbReference type="EMBL" id="CAA9560214.1"/>
    </source>
</evidence>
<dbReference type="InterPro" id="IPR003593">
    <property type="entry name" value="AAA+_ATPase"/>
</dbReference>
<evidence type="ECO:0000256" key="1">
    <source>
        <dbReference type="ARBA" id="ARBA00005417"/>
    </source>
</evidence>
<dbReference type="PANTHER" id="PTHR43820">
    <property type="entry name" value="HIGH-AFFINITY BRANCHED-CHAIN AMINO ACID TRANSPORT ATP-BINDING PROTEIN LIVF"/>
    <property type="match status" value="1"/>
</dbReference>
<dbReference type="SMART" id="SM00382">
    <property type="entry name" value="AAA"/>
    <property type="match status" value="1"/>
</dbReference>
<dbReference type="AlphaFoldDB" id="A0A6J4UWD2"/>
<dbReference type="GO" id="GO:0016887">
    <property type="term" value="F:ATP hydrolysis activity"/>
    <property type="evidence" value="ECO:0007669"/>
    <property type="project" value="InterPro"/>
</dbReference>
<dbReference type="GO" id="GO:0015807">
    <property type="term" value="P:L-amino acid transport"/>
    <property type="evidence" value="ECO:0007669"/>
    <property type="project" value="TreeGrafter"/>
</dbReference>
<keyword evidence="4 7" id="KW-0067">ATP-binding</keyword>
<dbReference type="PROSITE" id="PS00211">
    <property type="entry name" value="ABC_TRANSPORTER_1"/>
    <property type="match status" value="1"/>
</dbReference>
<dbReference type="CDD" id="cd03224">
    <property type="entry name" value="ABC_TM1139_LivF_branched"/>
    <property type="match status" value="1"/>
</dbReference>
<dbReference type="InterPro" id="IPR027417">
    <property type="entry name" value="P-loop_NTPase"/>
</dbReference>
<keyword evidence="5" id="KW-0029">Amino-acid transport</keyword>